<reference evidence="1 2" key="1">
    <citation type="submission" date="2023-12" db="EMBL/GenBank/DDBJ databases">
        <title>Amycolatopsis sp. V23-08.</title>
        <authorList>
            <person name="Somphong A."/>
        </authorList>
    </citation>
    <scope>NUCLEOTIDE SEQUENCE [LARGE SCALE GENOMIC DNA]</scope>
    <source>
        <strain evidence="1 2">V23-08</strain>
    </source>
</reference>
<dbReference type="EMBL" id="JAYFSI010000020">
    <property type="protein sequence ID" value="MEA5367220.1"/>
    <property type="molecule type" value="Genomic_DNA"/>
</dbReference>
<proteinExistence type="predicted"/>
<dbReference type="RefSeq" id="WP_323337043.1">
    <property type="nucleotide sequence ID" value="NZ_JAYFSI010000020.1"/>
</dbReference>
<dbReference type="Proteomes" id="UP001304298">
    <property type="component" value="Unassembled WGS sequence"/>
</dbReference>
<gene>
    <name evidence="1" type="ORF">VA596_47370</name>
</gene>
<protein>
    <recommendedName>
        <fullName evidence="3">Secreted protein</fullName>
    </recommendedName>
</protein>
<evidence type="ECO:0000313" key="1">
    <source>
        <dbReference type="EMBL" id="MEA5367220.1"/>
    </source>
</evidence>
<evidence type="ECO:0008006" key="3">
    <source>
        <dbReference type="Google" id="ProtNLM"/>
    </source>
</evidence>
<keyword evidence="2" id="KW-1185">Reference proteome</keyword>
<evidence type="ECO:0000313" key="2">
    <source>
        <dbReference type="Proteomes" id="UP001304298"/>
    </source>
</evidence>
<comment type="caution">
    <text evidence="1">The sequence shown here is derived from an EMBL/GenBank/DDBJ whole genome shotgun (WGS) entry which is preliminary data.</text>
</comment>
<name>A0ABU5RN46_9PSEU</name>
<accession>A0ABU5RN46</accession>
<organism evidence="1 2">
    <name type="scientific">Amycolatopsis heterodermiae</name>
    <dbReference type="NCBI Taxonomy" id="3110235"/>
    <lineage>
        <taxon>Bacteria</taxon>
        <taxon>Bacillati</taxon>
        <taxon>Actinomycetota</taxon>
        <taxon>Actinomycetes</taxon>
        <taxon>Pseudonocardiales</taxon>
        <taxon>Pseudonocardiaceae</taxon>
        <taxon>Amycolatopsis</taxon>
    </lineage>
</organism>
<sequence length="185" mass="21568">MNIWISAIGAIAALAGAWGGQWLAARREDRRWEREQHREDLRWERDVQREKRERRFNLYVDFVTATRNQQSLLTSMKTTIIQYRDGESAGDIFKAEHAIGLGYQDLAEKAAALEIVLPEEIFEKVQETILEYINLWEVLWEAWRSVSHGTNRDSGHMIKIIEAEQVKARQARDLIVAQLRNHIDG</sequence>